<organism evidence="10 11">
    <name type="scientific">Dendroctonus ponderosae</name>
    <name type="common">Mountain pine beetle</name>
    <dbReference type="NCBI Taxonomy" id="77166"/>
    <lineage>
        <taxon>Eukaryota</taxon>
        <taxon>Metazoa</taxon>
        <taxon>Ecdysozoa</taxon>
        <taxon>Arthropoda</taxon>
        <taxon>Hexapoda</taxon>
        <taxon>Insecta</taxon>
        <taxon>Pterygota</taxon>
        <taxon>Neoptera</taxon>
        <taxon>Endopterygota</taxon>
        <taxon>Coleoptera</taxon>
        <taxon>Polyphaga</taxon>
        <taxon>Cucujiformia</taxon>
        <taxon>Curculionidae</taxon>
        <taxon>Scolytinae</taxon>
        <taxon>Dendroctonus</taxon>
    </lineage>
</organism>
<sequence length="1065" mass="121854">MAWFFWILVLIERSSQIEAFEGPGAFHWDNPNVWQYETTCLSGPMPYNLCTTCAKRPFVSRIFNCQDSSEEETCSFQTVPQTSDDGCGLRNMFASLAYWEPASDNSTYWYPARRSMDYGPYEFTMWGGWYGLNVLDNITIERADQSNVFQKDCLVYDGIGGLVSPEFCQAMHRHNCSVGMFEKDDFCLSSPCVSCWNNDFCVTDHSMCPRRAPEGWNRYDPSPLCGSCQRQFNYCSRQVDMVLSFNRFLYLTVYYPECLYRRGHPEFIYCFTDAGDELRKRVRVKVVYRHIVQHPPSPNNFIVYQLTRERHVGQYWCEARGSRDEDREYQSNTLIAYEALAGSEFAVRLKIHQVCNFTDCSSLNQLNLLIDDVKQPLQRFAKVRLMKVEEFARGSYADLVVHASTYNPRPGVVADFLQLQELLQSYPEHIEVEYVRSSDYCLPGVYRNLTWPFARRFRTVLPSEICLQADGSPVSRFCDGDFLHGLHWREIYGNCSAERDLNQDTLLLQSYLNLSISQTVFQNVTDIVSTSQLTMIDLYIVSQFLDKSSQLSVNSSVLDGLLNVLDALLDKDLNLLFTAQETLNVTDSYLRASELLVLNMSEPSSLLKDKVIVHSFNPIAQNVSGFVLYRNHSIRDIQVSSGFEGIEDLEEVTLALNISTSDIDEIVASNLTNATVVALIYLNDKFFPSNTRNVADLVVNLNIPNYENYLQSPVPLLVNAQGRSFLNCAFWDYGDLREPKRGNWSSSGSSYEGTFNNQTNLHVCSYTHLTHLALLVLNKQNDESIEGTNDQILSVITAMGSLLSLFGILGIFLTSCLFRSWRDKSGTQILLHLSVATLLEIIFMYMNASKLFACPVAGCILQYVIISKFAWMLIYAFCQYLRFVRVFGPMPNHLLLKSIVFGWGFGVVPSAYVVISNPSTYYRERFCYPNGLYLFLGLYLPVVAALLINCCVFCKIMFELTRGKLDKFHSRSATIQHIKLAVLLFSVLGIPWLFGLISNFIPWDWLKVICVYIFTVGSIFQGFLMFLFYVIFNKETREGWKRLFLDQRNYQAFPSKKATSISSVS</sequence>
<keyword evidence="2 6" id="KW-0812">Transmembrane</keyword>
<dbReference type="AlphaFoldDB" id="A0AAR5Q6P6"/>
<dbReference type="InterPro" id="IPR057244">
    <property type="entry name" value="GAIN_B"/>
</dbReference>
<feature type="transmembrane region" description="Helical" evidence="6">
    <location>
        <begin position="860"/>
        <end position="882"/>
    </location>
</feature>
<reference evidence="11" key="1">
    <citation type="journal article" date="2013" name="Genome Biol.">
        <title>Draft genome of the mountain pine beetle, Dendroctonus ponderosae Hopkins, a major forest pest.</title>
        <authorList>
            <person name="Keeling C.I."/>
            <person name="Yuen M.M."/>
            <person name="Liao N.Y."/>
            <person name="Docking T.R."/>
            <person name="Chan S.K."/>
            <person name="Taylor G.A."/>
            <person name="Palmquist D.L."/>
            <person name="Jackman S.D."/>
            <person name="Nguyen A."/>
            <person name="Li M."/>
            <person name="Henderson H."/>
            <person name="Janes J.K."/>
            <person name="Zhao Y."/>
            <person name="Pandoh P."/>
            <person name="Moore R."/>
            <person name="Sperling F.A."/>
            <person name="Huber D.P."/>
            <person name="Birol I."/>
            <person name="Jones S.J."/>
            <person name="Bohlmann J."/>
        </authorList>
    </citation>
    <scope>NUCLEOTIDE SEQUENCE</scope>
</reference>
<feature type="transmembrane region" description="Helical" evidence="6">
    <location>
        <begin position="829"/>
        <end position="848"/>
    </location>
</feature>
<name>A0AAR5Q6P6_DENPD</name>
<proteinExistence type="predicted"/>
<evidence type="ECO:0000256" key="6">
    <source>
        <dbReference type="SAM" id="Phobius"/>
    </source>
</evidence>
<evidence type="ECO:0000313" key="10">
    <source>
        <dbReference type="EnsemblMetazoa" id="XP_019768860.1"/>
    </source>
</evidence>
<comment type="subcellular location">
    <subcellularLocation>
        <location evidence="1">Membrane</location>
        <topology evidence="1">Multi-pass membrane protein</topology>
    </subcellularLocation>
</comment>
<protein>
    <recommendedName>
        <fullName evidence="12">G-protein coupled receptors family 2 profile 2 domain-containing protein</fullName>
    </recommendedName>
</protein>
<dbReference type="PANTHER" id="PTHR47767">
    <property type="entry name" value="ADHESION G PROTEIN-COUPLED RECEPTOR G7"/>
    <property type="match status" value="1"/>
</dbReference>
<evidence type="ECO:0000259" key="9">
    <source>
        <dbReference type="PROSITE" id="PS50261"/>
    </source>
</evidence>
<dbReference type="GO" id="GO:0016020">
    <property type="term" value="C:membrane"/>
    <property type="evidence" value="ECO:0007669"/>
    <property type="project" value="UniProtKB-SubCell"/>
</dbReference>
<dbReference type="GeneID" id="109543533"/>
<feature type="transmembrane region" description="Helical" evidence="6">
    <location>
        <begin position="1009"/>
        <end position="1032"/>
    </location>
</feature>
<evidence type="ECO:0000256" key="4">
    <source>
        <dbReference type="ARBA" id="ARBA00023136"/>
    </source>
</evidence>
<evidence type="ECO:0000256" key="3">
    <source>
        <dbReference type="ARBA" id="ARBA00022989"/>
    </source>
</evidence>
<evidence type="ECO:0000256" key="2">
    <source>
        <dbReference type="ARBA" id="ARBA00022692"/>
    </source>
</evidence>
<feature type="signal peptide" evidence="7">
    <location>
        <begin position="1"/>
        <end position="19"/>
    </location>
</feature>
<accession>A0AAR5Q6P6</accession>
<dbReference type="InterPro" id="IPR017981">
    <property type="entry name" value="GPCR_2-like_7TM"/>
</dbReference>
<dbReference type="Pfam" id="PF00002">
    <property type="entry name" value="7tm_2"/>
    <property type="match status" value="1"/>
</dbReference>
<feature type="transmembrane region" description="Helical" evidence="6">
    <location>
        <begin position="978"/>
        <end position="997"/>
    </location>
</feature>
<dbReference type="Gene3D" id="1.20.1070.10">
    <property type="entry name" value="Rhodopsin 7-helix transmembrane proteins"/>
    <property type="match status" value="1"/>
</dbReference>
<dbReference type="Pfam" id="PF01825">
    <property type="entry name" value="GPS"/>
    <property type="match status" value="1"/>
</dbReference>
<feature type="transmembrane region" description="Helical" evidence="6">
    <location>
        <begin position="894"/>
        <end position="915"/>
    </location>
</feature>
<dbReference type="PRINTS" id="PR00249">
    <property type="entry name" value="GPCRSECRETIN"/>
</dbReference>
<dbReference type="InterPro" id="IPR000832">
    <property type="entry name" value="GPCR_2_secretin-like"/>
</dbReference>
<keyword evidence="5" id="KW-1015">Disulfide bond</keyword>
<dbReference type="InterPro" id="IPR053066">
    <property type="entry name" value="ADGR_G7"/>
</dbReference>
<dbReference type="PROSITE" id="PS50261">
    <property type="entry name" value="G_PROTEIN_RECEP_F2_4"/>
    <property type="match status" value="1"/>
</dbReference>
<dbReference type="EnsemblMetazoa" id="XM_019913301.1">
    <property type="protein sequence ID" value="XP_019768860.1"/>
    <property type="gene ID" value="LOC109543533"/>
</dbReference>
<reference evidence="10" key="2">
    <citation type="submission" date="2024-08" db="UniProtKB">
        <authorList>
            <consortium name="EnsemblMetazoa"/>
        </authorList>
    </citation>
    <scope>IDENTIFICATION</scope>
</reference>
<dbReference type="GO" id="GO:0007166">
    <property type="term" value="P:cell surface receptor signaling pathway"/>
    <property type="evidence" value="ECO:0007669"/>
    <property type="project" value="InterPro"/>
</dbReference>
<feature type="chain" id="PRO_5043434319" description="G-protein coupled receptors family 2 profile 2 domain-containing protein" evidence="7">
    <location>
        <begin position="20"/>
        <end position="1065"/>
    </location>
</feature>
<dbReference type="Proteomes" id="UP000019118">
    <property type="component" value="Unassembled WGS sequence"/>
</dbReference>
<keyword evidence="3 6" id="KW-1133">Transmembrane helix</keyword>
<dbReference type="KEGG" id="dpa:109543533"/>
<feature type="domain" description="GAIN-B" evidence="8">
    <location>
        <begin position="633"/>
        <end position="782"/>
    </location>
</feature>
<evidence type="ECO:0000259" key="8">
    <source>
        <dbReference type="PROSITE" id="PS50221"/>
    </source>
</evidence>
<evidence type="ECO:0000313" key="11">
    <source>
        <dbReference type="Proteomes" id="UP000019118"/>
    </source>
</evidence>
<evidence type="ECO:0000256" key="5">
    <source>
        <dbReference type="ARBA" id="ARBA00023157"/>
    </source>
</evidence>
<evidence type="ECO:0000256" key="7">
    <source>
        <dbReference type="SAM" id="SignalP"/>
    </source>
</evidence>
<keyword evidence="11" id="KW-1185">Reference proteome</keyword>
<dbReference type="CDD" id="cd15040">
    <property type="entry name" value="7tmB2_Adhesion"/>
    <property type="match status" value="1"/>
</dbReference>
<feature type="transmembrane region" description="Helical" evidence="6">
    <location>
        <begin position="792"/>
        <end position="817"/>
    </location>
</feature>
<dbReference type="SUPFAM" id="SSF81321">
    <property type="entry name" value="Family A G protein-coupled receptor-like"/>
    <property type="match status" value="1"/>
</dbReference>
<dbReference type="Gene3D" id="2.60.220.50">
    <property type="match status" value="1"/>
</dbReference>
<evidence type="ECO:0000256" key="1">
    <source>
        <dbReference type="ARBA" id="ARBA00004141"/>
    </source>
</evidence>
<dbReference type="PANTHER" id="PTHR47767:SF1">
    <property type="entry name" value="ADHESION G PROTEIN-COUPLED RECEPTOR G7"/>
    <property type="match status" value="1"/>
</dbReference>
<feature type="transmembrane region" description="Helical" evidence="6">
    <location>
        <begin position="935"/>
        <end position="958"/>
    </location>
</feature>
<evidence type="ECO:0008006" key="12">
    <source>
        <dbReference type="Google" id="ProtNLM"/>
    </source>
</evidence>
<keyword evidence="4 6" id="KW-0472">Membrane</keyword>
<keyword evidence="7" id="KW-0732">Signal</keyword>
<feature type="domain" description="G-protein coupled receptors family 2 profile 2" evidence="9">
    <location>
        <begin position="793"/>
        <end position="1033"/>
    </location>
</feature>
<dbReference type="GO" id="GO:0004930">
    <property type="term" value="F:G protein-coupled receptor activity"/>
    <property type="evidence" value="ECO:0007669"/>
    <property type="project" value="InterPro"/>
</dbReference>
<dbReference type="InterPro" id="IPR046338">
    <property type="entry name" value="GAIN_dom_sf"/>
</dbReference>
<dbReference type="PROSITE" id="PS50221">
    <property type="entry name" value="GAIN_B"/>
    <property type="match status" value="1"/>
</dbReference>
<dbReference type="InterPro" id="IPR000203">
    <property type="entry name" value="GPS"/>
</dbReference>